<evidence type="ECO:0000313" key="1">
    <source>
        <dbReference type="EMBL" id="DAF85065.1"/>
    </source>
</evidence>
<proteinExistence type="predicted"/>
<reference evidence="1" key="1">
    <citation type="journal article" date="2021" name="Proc. Natl. Acad. Sci. U.S.A.">
        <title>A Catalog of Tens of Thousands of Viruses from Human Metagenomes Reveals Hidden Associations with Chronic Diseases.</title>
        <authorList>
            <person name="Tisza M.J."/>
            <person name="Buck C.B."/>
        </authorList>
    </citation>
    <scope>NUCLEOTIDE SEQUENCE</scope>
    <source>
        <strain evidence="1">CttG313</strain>
    </source>
</reference>
<organism evidence="1">
    <name type="scientific">Siphoviridae sp. cttG313</name>
    <dbReference type="NCBI Taxonomy" id="2825704"/>
    <lineage>
        <taxon>Viruses</taxon>
        <taxon>Duplodnaviria</taxon>
        <taxon>Heunggongvirae</taxon>
        <taxon>Uroviricota</taxon>
        <taxon>Caudoviricetes</taxon>
    </lineage>
</organism>
<name>A0A8S5TS84_9CAUD</name>
<accession>A0A8S5TS84</accession>
<protein>
    <submittedName>
        <fullName evidence="1">Uncharacterized protein</fullName>
    </submittedName>
</protein>
<sequence>MAILIEIPLNVETEQEATEQMSMLMQANAKEFECMHDMIRTYKGKINIERKLI</sequence>
<dbReference type="EMBL" id="BK015917">
    <property type="protein sequence ID" value="DAF85065.1"/>
    <property type="molecule type" value="Genomic_DNA"/>
</dbReference>